<sequence length="191" mass="20248">MLVLYLGLVVGLVVGEVGVGGLAVVYQGRVVSGLVAVMSGRLTAHYGHPTQLPFTNALDYVQYQLQCCGVHNHTDWKSSRWYREGLGGFHRAESRRVVPLTCCTLQHSPLAHLNPLPVNETLCQSPLPELHTGVRHTVGCMERVRAWVRGESALLVAAGVGLGALQLAALVAGVALCRGARAPHGSCSGAP</sequence>
<evidence type="ECO:0000256" key="4">
    <source>
        <dbReference type="ARBA" id="ARBA00023136"/>
    </source>
</evidence>
<dbReference type="SUPFAM" id="SSF48652">
    <property type="entry name" value="Tetraspanin"/>
    <property type="match status" value="1"/>
</dbReference>
<keyword evidence="4 5" id="KW-0472">Membrane</keyword>
<dbReference type="GeneID" id="125178150"/>
<keyword evidence="6" id="KW-1185">Reference proteome</keyword>
<evidence type="ECO:0000256" key="5">
    <source>
        <dbReference type="SAM" id="Phobius"/>
    </source>
</evidence>
<keyword evidence="3 5" id="KW-1133">Transmembrane helix</keyword>
<evidence type="ECO:0000313" key="7">
    <source>
        <dbReference type="RefSeq" id="XP_047737210.1"/>
    </source>
</evidence>
<organism evidence="6 7">
    <name type="scientific">Hyalella azteca</name>
    <name type="common">Amphipod</name>
    <dbReference type="NCBI Taxonomy" id="294128"/>
    <lineage>
        <taxon>Eukaryota</taxon>
        <taxon>Metazoa</taxon>
        <taxon>Ecdysozoa</taxon>
        <taxon>Arthropoda</taxon>
        <taxon>Crustacea</taxon>
        <taxon>Multicrustacea</taxon>
        <taxon>Malacostraca</taxon>
        <taxon>Eumalacostraca</taxon>
        <taxon>Peracarida</taxon>
        <taxon>Amphipoda</taxon>
        <taxon>Senticaudata</taxon>
        <taxon>Talitrida</taxon>
        <taxon>Talitroidea</taxon>
        <taxon>Hyalellidae</taxon>
        <taxon>Hyalella</taxon>
    </lineage>
</organism>
<dbReference type="GO" id="GO:0016020">
    <property type="term" value="C:membrane"/>
    <property type="evidence" value="ECO:0007669"/>
    <property type="project" value="UniProtKB-SubCell"/>
</dbReference>
<dbReference type="AlphaFoldDB" id="A0A979FJN8"/>
<gene>
    <name evidence="7" type="primary">LOC125178150</name>
</gene>
<keyword evidence="2 5" id="KW-0812">Transmembrane</keyword>
<proteinExistence type="predicted"/>
<dbReference type="KEGG" id="hazt:125178150"/>
<dbReference type="OrthoDB" id="5870230at2759"/>
<comment type="subcellular location">
    <subcellularLocation>
        <location evidence="1">Membrane</location>
        <topology evidence="1">Multi-pass membrane protein</topology>
    </subcellularLocation>
</comment>
<evidence type="ECO:0000313" key="6">
    <source>
        <dbReference type="Proteomes" id="UP000694843"/>
    </source>
</evidence>
<name>A0A979FJN8_HYAAZ</name>
<dbReference type="RefSeq" id="XP_047737210.1">
    <property type="nucleotide sequence ID" value="XM_047881254.1"/>
</dbReference>
<reference evidence="7" key="1">
    <citation type="submission" date="2025-08" db="UniProtKB">
        <authorList>
            <consortium name="RefSeq"/>
        </authorList>
    </citation>
    <scope>IDENTIFICATION</scope>
    <source>
        <tissue evidence="7">Whole organism</tissue>
    </source>
</reference>
<feature type="transmembrane region" description="Helical" evidence="5">
    <location>
        <begin position="153"/>
        <end position="176"/>
    </location>
</feature>
<evidence type="ECO:0000256" key="3">
    <source>
        <dbReference type="ARBA" id="ARBA00022989"/>
    </source>
</evidence>
<dbReference type="Pfam" id="PF00335">
    <property type="entry name" value="Tetraspanin"/>
    <property type="match status" value="1"/>
</dbReference>
<dbReference type="InterPro" id="IPR008952">
    <property type="entry name" value="Tetraspanin_EC2_sf"/>
</dbReference>
<accession>A0A979FJN8</accession>
<dbReference type="CTD" id="117407"/>
<evidence type="ECO:0000256" key="1">
    <source>
        <dbReference type="ARBA" id="ARBA00004141"/>
    </source>
</evidence>
<dbReference type="Proteomes" id="UP000694843">
    <property type="component" value="Unplaced"/>
</dbReference>
<evidence type="ECO:0000256" key="2">
    <source>
        <dbReference type="ARBA" id="ARBA00022692"/>
    </source>
</evidence>
<dbReference type="InterPro" id="IPR018499">
    <property type="entry name" value="Tetraspanin/Peripherin"/>
</dbReference>
<dbReference type="OMA" id="WWRDGQI"/>
<feature type="transmembrane region" description="Helical" evidence="5">
    <location>
        <begin position="6"/>
        <end position="26"/>
    </location>
</feature>
<protein>
    <submittedName>
        <fullName evidence="7">CD151 antigen-like</fullName>
    </submittedName>
</protein>
<dbReference type="Gene3D" id="1.10.1450.10">
    <property type="entry name" value="Tetraspanin"/>
    <property type="match status" value="1"/>
</dbReference>